<comment type="caution">
    <text evidence="1">The sequence shown here is derived from an EMBL/GenBank/DDBJ whole genome shotgun (WGS) entry which is preliminary data.</text>
</comment>
<dbReference type="AlphaFoldDB" id="A0A2N6NDN5"/>
<accession>A0A2N6NDN5</accession>
<gene>
    <name evidence="1" type="ORF">BM221_008762</name>
</gene>
<proteinExistence type="predicted"/>
<evidence type="ECO:0000313" key="1">
    <source>
        <dbReference type="EMBL" id="PMB65405.1"/>
    </source>
</evidence>
<organism evidence="1 2">
    <name type="scientific">Beauveria bassiana</name>
    <name type="common">White muscardine disease fungus</name>
    <name type="synonym">Tritirachium shiotae</name>
    <dbReference type="NCBI Taxonomy" id="176275"/>
    <lineage>
        <taxon>Eukaryota</taxon>
        <taxon>Fungi</taxon>
        <taxon>Dikarya</taxon>
        <taxon>Ascomycota</taxon>
        <taxon>Pezizomycotina</taxon>
        <taxon>Sordariomycetes</taxon>
        <taxon>Hypocreomycetidae</taxon>
        <taxon>Hypocreales</taxon>
        <taxon>Cordycipitaceae</taxon>
        <taxon>Beauveria</taxon>
    </lineage>
</organism>
<dbReference type="Proteomes" id="UP000235728">
    <property type="component" value="Unassembled WGS sequence"/>
</dbReference>
<reference evidence="1 2" key="1">
    <citation type="journal article" date="2016" name="Appl. Microbiol. Biotechnol.">
        <title>Characterization of T-DNA insertion mutants with decreased virulence in the entomopathogenic fungus Beauveria bassiana JEF-007.</title>
        <authorList>
            <person name="Kim S."/>
            <person name="Lee S.J."/>
            <person name="Nai Y.S."/>
            <person name="Yu J.S."/>
            <person name="Lee M.R."/>
            <person name="Yang Y.T."/>
            <person name="Kim J.S."/>
        </authorList>
    </citation>
    <scope>NUCLEOTIDE SEQUENCE [LARGE SCALE GENOMIC DNA]</scope>
    <source>
        <strain evidence="1 2">JEF-007</strain>
    </source>
</reference>
<evidence type="ECO:0000313" key="2">
    <source>
        <dbReference type="Proteomes" id="UP000235728"/>
    </source>
</evidence>
<name>A0A2N6NDN5_BEABA</name>
<dbReference type="EMBL" id="MRVG01000010">
    <property type="protein sequence ID" value="PMB65405.1"/>
    <property type="molecule type" value="Genomic_DNA"/>
</dbReference>
<sequence length="79" mass="8451">MEIDASIVESEDSGTEMDARTDGLAITFVDERAAAYFGESSNIGFVRYLVASISTIWGVKTPEGPQLISGNMFALASSR</sequence>
<protein>
    <submittedName>
        <fullName evidence="1">Uncharacterized protein</fullName>
    </submittedName>
</protein>